<protein>
    <recommendedName>
        <fullName evidence="6">Mediator of RNA polymerase II transcription subunit 6</fullName>
    </recommendedName>
    <alternativeName>
        <fullName evidence="6">Mediator complex subunit 6</fullName>
    </alternativeName>
</protein>
<dbReference type="InterPro" id="IPR038566">
    <property type="entry name" value="Mediator_Med6_sf"/>
</dbReference>
<feature type="region of interest" description="Disordered" evidence="7">
    <location>
        <begin position="273"/>
        <end position="292"/>
    </location>
</feature>
<evidence type="ECO:0000256" key="4">
    <source>
        <dbReference type="ARBA" id="ARBA00023163"/>
    </source>
</evidence>
<accession>A0ABY8UJ91</accession>
<evidence type="ECO:0000256" key="3">
    <source>
        <dbReference type="ARBA" id="ARBA00023015"/>
    </source>
</evidence>
<dbReference type="Gene3D" id="3.10.450.580">
    <property type="entry name" value="Mediator complex, subunit Med6"/>
    <property type="match status" value="1"/>
</dbReference>
<comment type="subunit">
    <text evidence="6">Component of the Mediator complex.</text>
</comment>
<organism evidence="8 9">
    <name type="scientific">Tetradesmus obliquus</name>
    <name type="common">Green alga</name>
    <name type="synonym">Acutodesmus obliquus</name>
    <dbReference type="NCBI Taxonomy" id="3088"/>
    <lineage>
        <taxon>Eukaryota</taxon>
        <taxon>Viridiplantae</taxon>
        <taxon>Chlorophyta</taxon>
        <taxon>core chlorophytes</taxon>
        <taxon>Chlorophyceae</taxon>
        <taxon>CS clade</taxon>
        <taxon>Sphaeropleales</taxon>
        <taxon>Scenedesmaceae</taxon>
        <taxon>Tetradesmus</taxon>
    </lineage>
</organism>
<dbReference type="Pfam" id="PF04934">
    <property type="entry name" value="Med6"/>
    <property type="match status" value="1"/>
</dbReference>
<evidence type="ECO:0000313" key="8">
    <source>
        <dbReference type="EMBL" id="WIA21592.1"/>
    </source>
</evidence>
<keyword evidence="3 6" id="KW-0805">Transcription regulation</keyword>
<evidence type="ECO:0000256" key="2">
    <source>
        <dbReference type="ARBA" id="ARBA00007526"/>
    </source>
</evidence>
<keyword evidence="4 6" id="KW-0804">Transcription</keyword>
<keyword evidence="6" id="KW-0010">Activator</keyword>
<evidence type="ECO:0000313" key="9">
    <source>
        <dbReference type="Proteomes" id="UP001244341"/>
    </source>
</evidence>
<comment type="function">
    <text evidence="6">Component of the Mediator complex, a coactivator involved in the regulated transcription of nearly all RNA polymerase II-dependent genes. Mediator functions as a bridge to convey information from gene-specific regulatory proteins to the basal RNA polymerase II transcription machinery. Mediator is recruited to promoters by direct interactions with regulatory proteins and serves as a scaffold for the assembly of a functional preinitiation complex with RNA polymerase II and the general transcription factors.</text>
</comment>
<gene>
    <name evidence="6" type="primary">MED6</name>
    <name evidence="8" type="ORF">OEZ85_000780</name>
</gene>
<evidence type="ECO:0000256" key="1">
    <source>
        <dbReference type="ARBA" id="ARBA00004123"/>
    </source>
</evidence>
<dbReference type="InterPro" id="IPR007018">
    <property type="entry name" value="Mediator_Med6"/>
</dbReference>
<feature type="region of interest" description="Disordered" evidence="7">
    <location>
        <begin position="345"/>
        <end position="367"/>
    </location>
</feature>
<sequence length="367" mass="39161">MQQQQQLLQQQGPAAGQQLTLDDSLIYQRWNDPQYPYDPLDRTTALQYFEFSPFYDPDSNNFAARQRGLDPANEQVLLQMPPNNTEFQLAQCKEPHLYVVRKQRRTPPANKAEVMQYYYILGPQRYTYQAPSLHAVVNARLRRAMHHVREGFNRFKVDIAPLPKVLREHLREQEALQQRQLERLAAMDTDEDEAAAAAADGAANGVANGAAAADKGGVEAAAAAGGAAAAAAAAKAVAVPDVLSDAEQEAWVKTDNIIMGVLRRYPQARLPKTKAQLEEEQQAQRQREEAAQAAAKAAADAAAAGKAAKEAAAAAAAAAAAVPVQPAADIGAALAAAAAAERAAEAAAGRGGKGKRQRSLGRAADAA</sequence>
<dbReference type="PANTHER" id="PTHR13104">
    <property type="entry name" value="MED-6-RELATED"/>
    <property type="match status" value="1"/>
</dbReference>
<evidence type="ECO:0000256" key="7">
    <source>
        <dbReference type="SAM" id="MobiDB-lite"/>
    </source>
</evidence>
<dbReference type="EMBL" id="CP126220">
    <property type="protein sequence ID" value="WIA21592.1"/>
    <property type="molecule type" value="Genomic_DNA"/>
</dbReference>
<evidence type="ECO:0000256" key="5">
    <source>
        <dbReference type="ARBA" id="ARBA00023242"/>
    </source>
</evidence>
<comment type="subcellular location">
    <subcellularLocation>
        <location evidence="1 6">Nucleus</location>
    </subcellularLocation>
</comment>
<keyword evidence="9" id="KW-1185">Reference proteome</keyword>
<reference evidence="8 9" key="1">
    <citation type="submission" date="2023-05" db="EMBL/GenBank/DDBJ databases">
        <title>A 100% complete, gapless, phased diploid assembly of the Scenedesmus obliquus UTEX 3031 genome.</title>
        <authorList>
            <person name="Biondi T.C."/>
            <person name="Hanschen E.R."/>
            <person name="Kwon T."/>
            <person name="Eng W."/>
            <person name="Kruse C.P.S."/>
            <person name="Koehler S.I."/>
            <person name="Kunde Y."/>
            <person name="Gleasner C.D."/>
            <person name="You Mak K.T."/>
            <person name="Polle J."/>
            <person name="Hovde B.T."/>
            <person name="Starkenburg S.R."/>
        </authorList>
    </citation>
    <scope>NUCLEOTIDE SEQUENCE [LARGE SCALE GENOMIC DNA]</scope>
    <source>
        <strain evidence="8 9">DOE0152z</strain>
    </source>
</reference>
<name>A0ABY8UJ91_TETOB</name>
<comment type="similarity">
    <text evidence="2 6">Belongs to the Mediator complex subunit 6 family.</text>
</comment>
<keyword evidence="5 6" id="KW-0539">Nucleus</keyword>
<proteinExistence type="inferred from homology"/>
<evidence type="ECO:0000256" key="6">
    <source>
        <dbReference type="RuleBase" id="RU364143"/>
    </source>
</evidence>
<dbReference type="Proteomes" id="UP001244341">
    <property type="component" value="Chromosome 13b"/>
</dbReference>